<sequence length="350" mass="39649">MSKKIVLCFDGTWNTPDTGSDIEEGESTNVWRLYESITAASKDGTAQHKWYDEGVGTQWYDKLKGGVFGVGLSENIQQGYKELIERYEEGDQVYLFGFSRGAYTARSLVGLIRNCGLLQKKHKSRISEAYSLYRNRDRSADTEAAKLFRATYARTIDIHFLGVWDTVGALGIPLESFSWFNRSYYEFHDTELSGIVKNAFQALAVDEWRKNYDCTMWAPKHKPTQTIEQVWFAGAHANIGGGYLKDRLSDLALIWMMEKAVSCGLKLDPKKAPKAPSALLPLKNSYKDFLGGSYSKLVPPYYRTIGETENGQEKIAPTVKQRLDADPDYRPANRVGPHLNGDFRPVVRMY</sequence>
<accession>A0ACC7LTK7</accession>
<proteinExistence type="predicted"/>
<reference evidence="1" key="1">
    <citation type="submission" date="2024-10" db="EMBL/GenBank/DDBJ databases">
        <title>Aeromonas and Pseudomonas from the Cagarras Archipelago, Rio de Janeiro, Brazil.</title>
        <authorList>
            <person name="Canellas A.L.B."/>
            <person name="Laport M.S."/>
        </authorList>
    </citation>
    <scope>NUCLEOTIDE SEQUENCE</scope>
    <source>
        <strain evidence="1">ACP-7</strain>
    </source>
</reference>
<evidence type="ECO:0000313" key="1">
    <source>
        <dbReference type="EMBL" id="MFJ1337564.1"/>
    </source>
</evidence>
<organism evidence="1 2">
    <name type="scientific">Pseudomonas caricapapayae</name>
    <dbReference type="NCBI Taxonomy" id="46678"/>
    <lineage>
        <taxon>Bacteria</taxon>
        <taxon>Pseudomonadati</taxon>
        <taxon>Pseudomonadota</taxon>
        <taxon>Gammaproteobacteria</taxon>
        <taxon>Pseudomonadales</taxon>
        <taxon>Pseudomonadaceae</taxon>
        <taxon>Pseudomonas</taxon>
    </lineage>
</organism>
<keyword evidence="2" id="KW-1185">Reference proteome</keyword>
<comment type="caution">
    <text evidence="1">The sequence shown here is derived from an EMBL/GenBank/DDBJ whole genome shotgun (WGS) entry which is preliminary data.</text>
</comment>
<gene>
    <name evidence="1" type="ORF">ACIKP7_05405</name>
</gene>
<name>A0ACC7LTK7_9PSED</name>
<evidence type="ECO:0000313" key="2">
    <source>
        <dbReference type="Proteomes" id="UP001615411"/>
    </source>
</evidence>
<dbReference type="Proteomes" id="UP001615411">
    <property type="component" value="Unassembled WGS sequence"/>
</dbReference>
<dbReference type="EMBL" id="JBIUGF010000011">
    <property type="protein sequence ID" value="MFJ1337564.1"/>
    <property type="molecule type" value="Genomic_DNA"/>
</dbReference>
<protein>
    <submittedName>
        <fullName evidence="1">DUF2235 domain-containing protein</fullName>
    </submittedName>
</protein>